<accession>A0A1G5CG47</accession>
<dbReference type="RefSeq" id="WP_011200859.1">
    <property type="nucleotide sequence ID" value="NZ_CP015031.1"/>
</dbReference>
<organism evidence="1 2">
    <name type="scientific">Basfia succiniciproducens</name>
    <dbReference type="NCBI Taxonomy" id="653940"/>
    <lineage>
        <taxon>Bacteria</taxon>
        <taxon>Pseudomonadati</taxon>
        <taxon>Pseudomonadota</taxon>
        <taxon>Gammaproteobacteria</taxon>
        <taxon>Pasteurellales</taxon>
        <taxon>Pasteurellaceae</taxon>
        <taxon>Basfia</taxon>
    </lineage>
</organism>
<sequence>MKQYQYRITLEYLEDNQGNPKDEKIQFTAANHDDIFKIIELSKQREGFTSDMAEQFTVGLKLMGEVMMAHRDFPLFREIKPHFLEIMKLVKGKGKAE</sequence>
<dbReference type="Proteomes" id="UP000199588">
    <property type="component" value="Unassembled WGS sequence"/>
</dbReference>
<evidence type="ECO:0008006" key="3">
    <source>
        <dbReference type="Google" id="ProtNLM"/>
    </source>
</evidence>
<gene>
    <name evidence="1" type="ORF">SAMN02910354_01157</name>
</gene>
<reference evidence="1 2" key="1">
    <citation type="submission" date="2016-10" db="EMBL/GenBank/DDBJ databases">
        <authorList>
            <person name="Varghese N."/>
            <person name="Submissions S."/>
        </authorList>
    </citation>
    <scope>NUCLEOTIDE SEQUENCE [LARGE SCALE GENOMIC DNA]</scope>
    <source>
        <strain evidence="1 2">DSM 22022</strain>
    </source>
</reference>
<proteinExistence type="predicted"/>
<evidence type="ECO:0000313" key="1">
    <source>
        <dbReference type="EMBL" id="SCY01304.1"/>
    </source>
</evidence>
<keyword evidence="2" id="KW-1185">Reference proteome</keyword>
<dbReference type="EMBL" id="FMUQ01000008">
    <property type="protein sequence ID" value="SCY01304.1"/>
    <property type="molecule type" value="Genomic_DNA"/>
</dbReference>
<protein>
    <recommendedName>
        <fullName evidence="3">DUF3861 domain-containing protein</fullName>
    </recommendedName>
</protein>
<dbReference type="Gene3D" id="3.10.20.850">
    <property type="entry name" value="Protein of unknown function DUF3861"/>
    <property type="match status" value="1"/>
</dbReference>
<evidence type="ECO:0000313" key="2">
    <source>
        <dbReference type="Proteomes" id="UP000199588"/>
    </source>
</evidence>
<dbReference type="InterPro" id="IPR024476">
    <property type="entry name" value="DUF3861"/>
</dbReference>
<dbReference type="InterPro" id="IPR038194">
    <property type="entry name" value="DUF3861_sf"/>
</dbReference>
<dbReference type="Pfam" id="PF12977">
    <property type="entry name" value="DUF3861"/>
    <property type="match status" value="1"/>
</dbReference>
<comment type="caution">
    <text evidence="1">The sequence shown here is derived from an EMBL/GenBank/DDBJ whole genome shotgun (WGS) entry which is preliminary data.</text>
</comment>
<name>A0A1G5CG47_9PAST</name>